<comment type="similarity">
    <text evidence="3">Belongs to the FKBP-type PPIase family.</text>
</comment>
<organism evidence="13 14">
    <name type="scientific">Phtheirospermum japonicum</name>
    <dbReference type="NCBI Taxonomy" id="374723"/>
    <lineage>
        <taxon>Eukaryota</taxon>
        <taxon>Viridiplantae</taxon>
        <taxon>Streptophyta</taxon>
        <taxon>Embryophyta</taxon>
        <taxon>Tracheophyta</taxon>
        <taxon>Spermatophyta</taxon>
        <taxon>Magnoliopsida</taxon>
        <taxon>eudicotyledons</taxon>
        <taxon>Gunneridae</taxon>
        <taxon>Pentapetalae</taxon>
        <taxon>asterids</taxon>
        <taxon>lamiids</taxon>
        <taxon>Lamiales</taxon>
        <taxon>Orobanchaceae</taxon>
        <taxon>Orobanchaceae incertae sedis</taxon>
        <taxon>Phtheirospermum</taxon>
    </lineage>
</organism>
<dbReference type="PANTHER" id="PTHR47833:SF2">
    <property type="entry name" value="PEPTIDYLPROLYL ISOMERASE"/>
    <property type="match status" value="1"/>
</dbReference>
<proteinExistence type="inferred from homology"/>
<dbReference type="Proteomes" id="UP000653305">
    <property type="component" value="Unassembled WGS sequence"/>
</dbReference>
<comment type="catalytic activity">
    <reaction evidence="1 11">
        <text>[protein]-peptidylproline (omega=180) = [protein]-peptidylproline (omega=0)</text>
        <dbReference type="Rhea" id="RHEA:16237"/>
        <dbReference type="Rhea" id="RHEA-COMP:10747"/>
        <dbReference type="Rhea" id="RHEA-COMP:10748"/>
        <dbReference type="ChEBI" id="CHEBI:83833"/>
        <dbReference type="ChEBI" id="CHEBI:83834"/>
        <dbReference type="EC" id="5.2.1.8"/>
    </reaction>
</comment>
<dbReference type="EMBL" id="BMAC01000031">
    <property type="protein sequence ID" value="GFP81646.1"/>
    <property type="molecule type" value="Genomic_DNA"/>
</dbReference>
<evidence type="ECO:0000313" key="14">
    <source>
        <dbReference type="Proteomes" id="UP000653305"/>
    </source>
</evidence>
<keyword evidence="7" id="KW-0809">Transit peptide</keyword>
<evidence type="ECO:0000256" key="6">
    <source>
        <dbReference type="ARBA" id="ARBA00022640"/>
    </source>
</evidence>
<dbReference type="GO" id="GO:0003755">
    <property type="term" value="F:peptidyl-prolyl cis-trans isomerase activity"/>
    <property type="evidence" value="ECO:0007669"/>
    <property type="project" value="UniProtKB-KW"/>
</dbReference>
<comment type="caution">
    <text evidence="13">The sequence shown here is derived from an EMBL/GenBank/DDBJ whole genome shotgun (WGS) entry which is preliminary data.</text>
</comment>
<reference evidence="13" key="1">
    <citation type="submission" date="2020-07" db="EMBL/GenBank/DDBJ databases">
        <title>Ethylene signaling mediates host invasion by parasitic plants.</title>
        <authorList>
            <person name="Yoshida S."/>
        </authorList>
    </citation>
    <scope>NUCLEOTIDE SEQUENCE</scope>
    <source>
        <strain evidence="13">Okayama</strain>
    </source>
</reference>
<dbReference type="InterPro" id="IPR044183">
    <property type="entry name" value="PNSL4/FKBP13-like"/>
</dbReference>
<evidence type="ECO:0000313" key="13">
    <source>
        <dbReference type="EMBL" id="GFP81646.1"/>
    </source>
</evidence>
<keyword evidence="14" id="KW-1185">Reference proteome</keyword>
<evidence type="ECO:0000256" key="7">
    <source>
        <dbReference type="ARBA" id="ARBA00022946"/>
    </source>
</evidence>
<evidence type="ECO:0000259" key="12">
    <source>
        <dbReference type="PROSITE" id="PS50059"/>
    </source>
</evidence>
<dbReference type="InterPro" id="IPR001179">
    <property type="entry name" value="PPIase_FKBP_dom"/>
</dbReference>
<dbReference type="Pfam" id="PF00254">
    <property type="entry name" value="FKBP_C"/>
    <property type="match status" value="1"/>
</dbReference>
<dbReference type="PANTHER" id="PTHR47833">
    <property type="entry name" value="PHOTOSYNTHETIC NDH SUBUNIT OF LUMENAL LOCATION 4, CHLOROPLASTIC"/>
    <property type="match status" value="1"/>
</dbReference>
<accession>A0A830B466</accession>
<name>A0A830B466_9LAMI</name>
<feature type="domain" description="PPIase FKBP-type" evidence="12">
    <location>
        <begin position="111"/>
        <end position="191"/>
    </location>
</feature>
<evidence type="ECO:0000256" key="8">
    <source>
        <dbReference type="ARBA" id="ARBA00023078"/>
    </source>
</evidence>
<evidence type="ECO:0000256" key="5">
    <source>
        <dbReference type="ARBA" id="ARBA00022528"/>
    </source>
</evidence>
<dbReference type="FunFam" id="3.10.50.40:FF:000032">
    <property type="entry name" value="Peptidylprolyl isomerase"/>
    <property type="match status" value="1"/>
</dbReference>
<dbReference type="Gene3D" id="3.10.50.40">
    <property type="match status" value="1"/>
</dbReference>
<dbReference type="OrthoDB" id="1902587at2759"/>
<dbReference type="PROSITE" id="PS50059">
    <property type="entry name" value="FKBP_PPIASE"/>
    <property type="match status" value="1"/>
</dbReference>
<evidence type="ECO:0000256" key="4">
    <source>
        <dbReference type="ARBA" id="ARBA00013194"/>
    </source>
</evidence>
<keyword evidence="8" id="KW-0793">Thylakoid</keyword>
<evidence type="ECO:0000256" key="3">
    <source>
        <dbReference type="ARBA" id="ARBA00006577"/>
    </source>
</evidence>
<evidence type="ECO:0000256" key="11">
    <source>
        <dbReference type="PROSITE-ProRule" id="PRU00277"/>
    </source>
</evidence>
<keyword evidence="10" id="KW-1015">Disulfide bond</keyword>
<keyword evidence="5" id="KW-0150">Chloroplast</keyword>
<sequence>MNSLPFSIGTYNPTTNNLTAGLGFLNKKHLSIVESSAVKLNSNTHSAFLSRREALAIGTGFSFGLLQLFNPYPEPAAAQSAAADPCELTAAPSGLAYCDKVVGTGPEAVKGQLIKAHYVGKLDDGKVFDSSYNRGKPLTFRVGVGEVIKGWDEGIVGGDGIPAMLAGGKRRLIIPPELGYGTRGAGCRGEIFIHLTATTETLQDLYASIGGLTVGRSHKHYESPLDFDDATVARNFVDMSIDLFPPPWLSYDCDDSVKDWKWWVKVWKVAVNSDGVSSL</sequence>
<dbReference type="InterPro" id="IPR046357">
    <property type="entry name" value="PPIase_dom_sf"/>
</dbReference>
<keyword evidence="6" id="KW-0934">Plastid</keyword>
<evidence type="ECO:0000256" key="1">
    <source>
        <dbReference type="ARBA" id="ARBA00000971"/>
    </source>
</evidence>
<dbReference type="AlphaFoldDB" id="A0A830B466"/>
<evidence type="ECO:0000256" key="2">
    <source>
        <dbReference type="ARBA" id="ARBA00004456"/>
    </source>
</evidence>
<dbReference type="GO" id="GO:0009543">
    <property type="term" value="C:chloroplast thylakoid lumen"/>
    <property type="evidence" value="ECO:0007669"/>
    <property type="project" value="UniProtKB-SubCell"/>
</dbReference>
<evidence type="ECO:0000256" key="9">
    <source>
        <dbReference type="ARBA" id="ARBA00023110"/>
    </source>
</evidence>
<dbReference type="SUPFAM" id="SSF54534">
    <property type="entry name" value="FKBP-like"/>
    <property type="match status" value="1"/>
</dbReference>
<protein>
    <recommendedName>
        <fullName evidence="4 11">peptidylprolyl isomerase</fullName>
        <ecNumber evidence="4 11">5.2.1.8</ecNumber>
    </recommendedName>
</protein>
<dbReference type="EC" id="5.2.1.8" evidence="4 11"/>
<comment type="subcellular location">
    <subcellularLocation>
        <location evidence="2">Plastid</location>
        <location evidence="2">Chloroplast thylakoid lumen</location>
    </subcellularLocation>
</comment>
<keyword evidence="11 13" id="KW-0413">Isomerase</keyword>
<evidence type="ECO:0000256" key="10">
    <source>
        <dbReference type="ARBA" id="ARBA00023157"/>
    </source>
</evidence>
<gene>
    <name evidence="13" type="ORF">PHJA_000307900</name>
</gene>
<keyword evidence="9 11" id="KW-0697">Rotamase</keyword>